<keyword evidence="6 10" id="KW-0949">S-adenosyl-L-methionine</keyword>
<comment type="subcellular location">
    <subcellularLocation>
        <location evidence="1 10">Cytoplasm</location>
    </subcellularLocation>
</comment>
<keyword evidence="9" id="KW-0862">Zinc</keyword>
<dbReference type="InterPro" id="IPR000571">
    <property type="entry name" value="Znf_CCCH"/>
</dbReference>
<dbReference type="Proteomes" id="UP001176940">
    <property type="component" value="Unassembled WGS sequence"/>
</dbReference>
<comment type="function">
    <text evidence="10">Adenosyl-L-methionine (AdoMet)-dependent tRNA (uracil-O(2)-)-methyltransferase.</text>
</comment>
<accession>A0ABN9LVC8</accession>
<keyword evidence="3 10" id="KW-0963">Cytoplasm</keyword>
<evidence type="ECO:0000256" key="10">
    <source>
        <dbReference type="RuleBase" id="RU368004"/>
    </source>
</evidence>
<comment type="caution">
    <text evidence="13">The sequence shown here is derived from an EMBL/GenBank/DDBJ whole genome shotgun (WGS) entry which is preliminary data.</text>
</comment>
<keyword evidence="4 10" id="KW-0489">Methyltransferase</keyword>
<evidence type="ECO:0000256" key="7">
    <source>
        <dbReference type="ARBA" id="ARBA00022694"/>
    </source>
</evidence>
<dbReference type="CDD" id="cd09275">
    <property type="entry name" value="RNase_HI_RT_DIRS1"/>
    <property type="match status" value="1"/>
</dbReference>
<dbReference type="PANTHER" id="PTHR21210:SF0">
    <property type="entry name" value="TRNA (URACIL-O(2)-)-METHYLTRANSFERASE-RELATED"/>
    <property type="match status" value="1"/>
</dbReference>
<evidence type="ECO:0000256" key="9">
    <source>
        <dbReference type="PROSITE-ProRule" id="PRU00723"/>
    </source>
</evidence>
<evidence type="ECO:0000313" key="13">
    <source>
        <dbReference type="EMBL" id="CAJ0950873.1"/>
    </source>
</evidence>
<evidence type="ECO:0000256" key="11">
    <source>
        <dbReference type="SAM" id="MobiDB-lite"/>
    </source>
</evidence>
<feature type="domain" description="C3H1-type" evidence="12">
    <location>
        <begin position="522"/>
        <end position="552"/>
    </location>
</feature>
<evidence type="ECO:0000313" key="14">
    <source>
        <dbReference type="Proteomes" id="UP001176940"/>
    </source>
</evidence>
<dbReference type="Gene3D" id="4.10.1000.10">
    <property type="entry name" value="Zinc finger, CCCH-type"/>
    <property type="match status" value="1"/>
</dbReference>
<dbReference type="InterPro" id="IPR011671">
    <property type="entry name" value="tRNA_uracil_MeTrfase"/>
</dbReference>
<evidence type="ECO:0000256" key="5">
    <source>
        <dbReference type="ARBA" id="ARBA00022679"/>
    </source>
</evidence>
<keyword evidence="7 10" id="KW-0819">tRNA processing</keyword>
<comment type="catalytic activity">
    <reaction evidence="8 10">
        <text>uridine(44) in tRNA(Ser) + S-adenosyl-L-methionine = 2'-O-methyluridine(44) in tRNA(Ser) + S-adenosyl-L-homocysteine + H(+)</text>
        <dbReference type="Rhea" id="RHEA:43100"/>
        <dbReference type="Rhea" id="RHEA-COMP:10339"/>
        <dbReference type="Rhea" id="RHEA-COMP:10340"/>
        <dbReference type="ChEBI" id="CHEBI:15378"/>
        <dbReference type="ChEBI" id="CHEBI:57856"/>
        <dbReference type="ChEBI" id="CHEBI:59789"/>
        <dbReference type="ChEBI" id="CHEBI:65315"/>
        <dbReference type="ChEBI" id="CHEBI:74478"/>
        <dbReference type="EC" id="2.1.1.211"/>
    </reaction>
</comment>
<dbReference type="EC" id="2.1.1.211" evidence="10"/>
<evidence type="ECO:0000256" key="6">
    <source>
        <dbReference type="ARBA" id="ARBA00022691"/>
    </source>
</evidence>
<evidence type="ECO:0000256" key="1">
    <source>
        <dbReference type="ARBA" id="ARBA00004496"/>
    </source>
</evidence>
<organism evidence="13 14">
    <name type="scientific">Ranitomeya imitator</name>
    <name type="common">mimic poison frog</name>
    <dbReference type="NCBI Taxonomy" id="111125"/>
    <lineage>
        <taxon>Eukaryota</taxon>
        <taxon>Metazoa</taxon>
        <taxon>Chordata</taxon>
        <taxon>Craniata</taxon>
        <taxon>Vertebrata</taxon>
        <taxon>Euteleostomi</taxon>
        <taxon>Amphibia</taxon>
        <taxon>Batrachia</taxon>
        <taxon>Anura</taxon>
        <taxon>Neobatrachia</taxon>
        <taxon>Hyloidea</taxon>
        <taxon>Dendrobatidae</taxon>
        <taxon>Dendrobatinae</taxon>
        <taxon>Ranitomeya</taxon>
    </lineage>
</organism>
<comment type="similarity">
    <text evidence="2 10">Belongs to the TRM44 family.</text>
</comment>
<feature type="region of interest" description="Disordered" evidence="11">
    <location>
        <begin position="363"/>
        <end position="385"/>
    </location>
</feature>
<feature type="zinc finger region" description="C3H1-type" evidence="9">
    <location>
        <begin position="522"/>
        <end position="552"/>
    </location>
</feature>
<evidence type="ECO:0000256" key="2">
    <source>
        <dbReference type="ARBA" id="ARBA00009056"/>
    </source>
</evidence>
<keyword evidence="14" id="KW-1185">Reference proteome</keyword>
<dbReference type="PROSITE" id="PS50103">
    <property type="entry name" value="ZF_C3H1"/>
    <property type="match status" value="1"/>
</dbReference>
<keyword evidence="9" id="KW-0863">Zinc-finger</keyword>
<dbReference type="EMBL" id="CAUEEQ010032396">
    <property type="protein sequence ID" value="CAJ0950873.1"/>
    <property type="molecule type" value="Genomic_DNA"/>
</dbReference>
<evidence type="ECO:0000256" key="3">
    <source>
        <dbReference type="ARBA" id="ARBA00022490"/>
    </source>
</evidence>
<proteinExistence type="inferred from homology"/>
<keyword evidence="9" id="KW-0479">Metal-binding</keyword>
<evidence type="ECO:0000256" key="8">
    <source>
        <dbReference type="ARBA" id="ARBA00047957"/>
    </source>
</evidence>
<gene>
    <name evidence="13" type="ORF">RIMI_LOCUS13210026</name>
</gene>
<keyword evidence="5 10" id="KW-0808">Transferase</keyword>
<dbReference type="PANTHER" id="PTHR21210">
    <property type="entry name" value="TRNA (URACIL-O(2)-)-METHYLTRANSFERASE-RELATED"/>
    <property type="match status" value="1"/>
</dbReference>
<name>A0ABN9LVC8_9NEOB</name>
<evidence type="ECO:0000259" key="12">
    <source>
        <dbReference type="PROSITE" id="PS50103"/>
    </source>
</evidence>
<protein>
    <recommendedName>
        <fullName evidence="10">tRNA (uracil-O(2)-)-methyltransferase</fullName>
        <ecNumber evidence="10">2.1.1.211</ecNumber>
    </recommendedName>
</protein>
<sequence>MPSLDPNYVPYPVRLSGSHTRVFSDNTTAVAYLNHQGGTRSDRLRGLASDIMELAEGHLLSLSAVHIRGTDNFRADFLSRHTLHQGEWMLNRKIFKMITARWGVPQIDLFATRANRQVRVFASLNREDEPDILDALQVPWTFDLSYAFPPWNLLPLGKTKGARVTKNTLSRWIREAIILAYKVGGKDPPMHVLWEEERLQKGLNEKQSFVDLGCGNGLLVHILSNEGESAITPSDNYLFPDTDWIIGNHSDELTPWLPVIAARSSYSCRFFVLPCCFFNFYGKYNRKSSNKTQYREYLDFVTEVGVQCGFIVEEDCLRIPSTKRVCLIGKSRGYSPAEEPQADARRAQYISSHAADSVTHAAAPGTCEHNTDSAHDSITSDSTEHCLQPEPANWISGFRPRDKVEQVRNCASLPRDFTDKVVLQVAQLLLEEKDNRSTDGGAEQTWNNGRSLPLREVAEVLEKETLHRLKNECGGLQTLLRNNHQVFQVMNSMVSIRDWTQETQTASDKHRTEAKRKLSADALKTRLCWFYINHPSGCPRAAIHCPYAHGAEELRPSSFPKKHRP</sequence>
<reference evidence="13" key="1">
    <citation type="submission" date="2023-07" db="EMBL/GenBank/DDBJ databases">
        <authorList>
            <person name="Stuckert A."/>
        </authorList>
    </citation>
    <scope>NUCLEOTIDE SEQUENCE</scope>
</reference>
<evidence type="ECO:0000256" key="4">
    <source>
        <dbReference type="ARBA" id="ARBA00022603"/>
    </source>
</evidence>